<dbReference type="AlphaFoldDB" id="A0AAV7MGS9"/>
<comment type="caution">
    <text evidence="2">The sequence shown here is derived from an EMBL/GenBank/DDBJ whole genome shotgun (WGS) entry which is preliminary data.</text>
</comment>
<dbReference type="Proteomes" id="UP001066276">
    <property type="component" value="Chromosome 10"/>
</dbReference>
<feature type="compositionally biased region" description="Basic and acidic residues" evidence="1">
    <location>
        <begin position="38"/>
        <end position="50"/>
    </location>
</feature>
<feature type="compositionally biased region" description="Basic and acidic residues" evidence="1">
    <location>
        <begin position="71"/>
        <end position="105"/>
    </location>
</feature>
<protein>
    <submittedName>
        <fullName evidence="2">Uncharacterized protein</fullName>
    </submittedName>
</protein>
<keyword evidence="3" id="KW-1185">Reference proteome</keyword>
<organism evidence="2 3">
    <name type="scientific">Pleurodeles waltl</name>
    <name type="common">Iberian ribbed newt</name>
    <dbReference type="NCBI Taxonomy" id="8319"/>
    <lineage>
        <taxon>Eukaryota</taxon>
        <taxon>Metazoa</taxon>
        <taxon>Chordata</taxon>
        <taxon>Craniata</taxon>
        <taxon>Vertebrata</taxon>
        <taxon>Euteleostomi</taxon>
        <taxon>Amphibia</taxon>
        <taxon>Batrachia</taxon>
        <taxon>Caudata</taxon>
        <taxon>Salamandroidea</taxon>
        <taxon>Salamandridae</taxon>
        <taxon>Pleurodelinae</taxon>
        <taxon>Pleurodeles</taxon>
    </lineage>
</organism>
<name>A0AAV7MGS9_PLEWA</name>
<accession>A0AAV7MGS9</accession>
<reference evidence="2" key="1">
    <citation type="journal article" date="2022" name="bioRxiv">
        <title>Sequencing and chromosome-scale assembly of the giantPleurodeles waltlgenome.</title>
        <authorList>
            <person name="Brown T."/>
            <person name="Elewa A."/>
            <person name="Iarovenko S."/>
            <person name="Subramanian E."/>
            <person name="Araus A.J."/>
            <person name="Petzold A."/>
            <person name="Susuki M."/>
            <person name="Suzuki K.-i.T."/>
            <person name="Hayashi T."/>
            <person name="Toyoda A."/>
            <person name="Oliveira C."/>
            <person name="Osipova E."/>
            <person name="Leigh N.D."/>
            <person name="Simon A."/>
            <person name="Yun M.H."/>
        </authorList>
    </citation>
    <scope>NUCLEOTIDE SEQUENCE</scope>
    <source>
        <strain evidence="2">20211129_DDA</strain>
        <tissue evidence="2">Liver</tissue>
    </source>
</reference>
<proteinExistence type="predicted"/>
<sequence length="125" mass="14293">MPRFRTTPRSRRNSAPGALSGEPHIRKCFPARISGSKTWREEKRGSRRENALSSWWTKRGGSRRTNGGWSRKKEKEQSRMRTATRNREKEKGIQPHQEASKEIQRHSRSSTGDTTSAATCLEGRG</sequence>
<evidence type="ECO:0000313" key="3">
    <source>
        <dbReference type="Proteomes" id="UP001066276"/>
    </source>
</evidence>
<feature type="region of interest" description="Disordered" evidence="1">
    <location>
        <begin position="1"/>
        <end position="125"/>
    </location>
</feature>
<feature type="compositionally biased region" description="Polar residues" evidence="1">
    <location>
        <begin position="109"/>
        <end position="118"/>
    </location>
</feature>
<dbReference type="EMBL" id="JANPWB010000014">
    <property type="protein sequence ID" value="KAJ1101103.1"/>
    <property type="molecule type" value="Genomic_DNA"/>
</dbReference>
<evidence type="ECO:0000313" key="2">
    <source>
        <dbReference type="EMBL" id="KAJ1101103.1"/>
    </source>
</evidence>
<feature type="compositionally biased region" description="Basic residues" evidence="1">
    <location>
        <begin position="1"/>
        <end position="12"/>
    </location>
</feature>
<gene>
    <name evidence="2" type="ORF">NDU88_006176</name>
</gene>
<evidence type="ECO:0000256" key="1">
    <source>
        <dbReference type="SAM" id="MobiDB-lite"/>
    </source>
</evidence>